<feature type="domain" description="TIL" evidence="2">
    <location>
        <begin position="24"/>
        <end position="80"/>
    </location>
</feature>
<dbReference type="EMBL" id="CAACVG010010398">
    <property type="protein sequence ID" value="VEN55686.1"/>
    <property type="molecule type" value="Genomic_DNA"/>
</dbReference>
<dbReference type="CDD" id="cd19941">
    <property type="entry name" value="TIL"/>
    <property type="match status" value="1"/>
</dbReference>
<accession>A0A653D6Y0</accession>
<proteinExistence type="predicted"/>
<dbReference type="Gene3D" id="2.10.25.10">
    <property type="entry name" value="Laminin"/>
    <property type="match status" value="1"/>
</dbReference>
<organism evidence="3 4">
    <name type="scientific">Callosobruchus maculatus</name>
    <name type="common">Southern cowpea weevil</name>
    <name type="synonym">Pulse bruchid</name>
    <dbReference type="NCBI Taxonomy" id="64391"/>
    <lineage>
        <taxon>Eukaryota</taxon>
        <taxon>Metazoa</taxon>
        <taxon>Ecdysozoa</taxon>
        <taxon>Arthropoda</taxon>
        <taxon>Hexapoda</taxon>
        <taxon>Insecta</taxon>
        <taxon>Pterygota</taxon>
        <taxon>Neoptera</taxon>
        <taxon>Endopterygota</taxon>
        <taxon>Coleoptera</taxon>
        <taxon>Polyphaga</taxon>
        <taxon>Cucujiformia</taxon>
        <taxon>Chrysomeloidea</taxon>
        <taxon>Chrysomelidae</taxon>
        <taxon>Bruchinae</taxon>
        <taxon>Bruchini</taxon>
        <taxon>Callosobruchus</taxon>
    </lineage>
</organism>
<keyword evidence="4" id="KW-1185">Reference proteome</keyword>
<feature type="chain" id="PRO_5024809688" description="TIL domain-containing protein" evidence="1">
    <location>
        <begin position="22"/>
        <end position="81"/>
    </location>
</feature>
<dbReference type="InterPro" id="IPR002919">
    <property type="entry name" value="TIL_dom"/>
</dbReference>
<keyword evidence="1" id="KW-0732">Signal</keyword>
<gene>
    <name evidence="3" type="ORF">CALMAC_LOCUS14802</name>
</gene>
<evidence type="ECO:0000313" key="4">
    <source>
        <dbReference type="Proteomes" id="UP000410492"/>
    </source>
</evidence>
<sequence length="81" mass="9148">MKFVMFFIYGILFTMLSASLAVKCGLNQGPRVCQPCIITCYGFKMHFMCPWNCRKGDTKCFCRNGMVYNSKGVCIPIGSCH</sequence>
<dbReference type="SUPFAM" id="SSF57567">
    <property type="entry name" value="Serine protease inhibitors"/>
    <property type="match status" value="1"/>
</dbReference>
<evidence type="ECO:0000313" key="3">
    <source>
        <dbReference type="EMBL" id="VEN55686.1"/>
    </source>
</evidence>
<evidence type="ECO:0000259" key="2">
    <source>
        <dbReference type="Pfam" id="PF01826"/>
    </source>
</evidence>
<dbReference type="Proteomes" id="UP000410492">
    <property type="component" value="Unassembled WGS sequence"/>
</dbReference>
<dbReference type="AlphaFoldDB" id="A0A653D6Y0"/>
<protein>
    <recommendedName>
        <fullName evidence="2">TIL domain-containing protein</fullName>
    </recommendedName>
</protein>
<feature type="signal peptide" evidence="1">
    <location>
        <begin position="1"/>
        <end position="21"/>
    </location>
</feature>
<dbReference type="Pfam" id="PF01826">
    <property type="entry name" value="TIL"/>
    <property type="match status" value="1"/>
</dbReference>
<reference evidence="3 4" key="1">
    <citation type="submission" date="2019-01" db="EMBL/GenBank/DDBJ databases">
        <authorList>
            <person name="Sayadi A."/>
        </authorList>
    </citation>
    <scope>NUCLEOTIDE SEQUENCE [LARGE SCALE GENOMIC DNA]</scope>
</reference>
<name>A0A653D6Y0_CALMS</name>
<dbReference type="InterPro" id="IPR036084">
    <property type="entry name" value="Ser_inhib-like_sf"/>
</dbReference>
<dbReference type="OrthoDB" id="6236007at2759"/>
<evidence type="ECO:0000256" key="1">
    <source>
        <dbReference type="SAM" id="SignalP"/>
    </source>
</evidence>